<keyword evidence="7" id="KW-0067">ATP-binding</keyword>
<dbReference type="PANTHER" id="PTHR41523">
    <property type="entry name" value="TWO-COMPONENT SYSTEM SENSOR PROTEIN"/>
    <property type="match status" value="1"/>
</dbReference>
<keyword evidence="8" id="KW-0812">Transmembrane</keyword>
<evidence type="ECO:0000256" key="8">
    <source>
        <dbReference type="SAM" id="Phobius"/>
    </source>
</evidence>
<dbReference type="SUPFAM" id="SSF55874">
    <property type="entry name" value="ATPase domain of HSP90 chaperone/DNA topoisomerase II/histidine kinase"/>
    <property type="match status" value="1"/>
</dbReference>
<feature type="transmembrane region" description="Helical" evidence="8">
    <location>
        <begin position="321"/>
        <end position="339"/>
    </location>
</feature>
<dbReference type="Gene3D" id="3.30.565.10">
    <property type="entry name" value="Histidine kinase-like ATPase, C-terminal domain"/>
    <property type="match status" value="1"/>
</dbReference>
<reference evidence="10 11" key="1">
    <citation type="submission" date="2018-06" db="EMBL/GenBank/DDBJ databases">
        <title>Mucibacter soli gen. nov., sp. nov., a new member of the family Chitinophagaceae producing mucin.</title>
        <authorList>
            <person name="Kim M.-K."/>
            <person name="Park S."/>
            <person name="Kim T.-S."/>
            <person name="Joung Y."/>
            <person name="Han J.-H."/>
            <person name="Kim S.B."/>
        </authorList>
    </citation>
    <scope>NUCLEOTIDE SEQUENCE [LARGE SCALE GENOMIC DNA]</scope>
    <source>
        <strain evidence="10 11">R1-15</strain>
    </source>
</reference>
<feature type="domain" description="Signal transduction histidine kinase subgroup 2 dimerisation and phosphoacceptor" evidence="9">
    <location>
        <begin position="369"/>
        <end position="439"/>
    </location>
</feature>
<dbReference type="EC" id="2.7.13.3" evidence="2"/>
<evidence type="ECO:0000256" key="3">
    <source>
        <dbReference type="ARBA" id="ARBA00022553"/>
    </source>
</evidence>
<dbReference type="Proteomes" id="UP000248745">
    <property type="component" value="Unassembled WGS sequence"/>
</dbReference>
<evidence type="ECO:0000256" key="7">
    <source>
        <dbReference type="ARBA" id="ARBA00022840"/>
    </source>
</evidence>
<comment type="caution">
    <text evidence="10">The sequence shown here is derived from an EMBL/GenBank/DDBJ whole genome shotgun (WGS) entry which is preliminary data.</text>
</comment>
<sequence>MCRQVLFLFLTIPVFIFLFSGTAKAETLSRLPDSVQVALKAVPKQDWDSALYDIGEAYYAMQSDEGYRLAMECYTVSLSMAVERKHDLWIHRSHLGLGTVYDVSNNIEKAIKYYKIYYDECLQMKDEPMAQFRAAYNLAVVYRKIHNADSTYKYAMQMDELSQKSLPLDRHPGANLLIADLMWYTENTKEFIRFFEKIPANPGFKNGRLPMARMYAAAFSNYLMITGHKKDVVKPLLEELKTTNDSSAILHIIYTNLCATGQYKEACFYQDIINDFGERSSRKVFSEMQYRLLNAENELKDKKEKLLLGDLTHLQQKNKEMYLAISLLVVGVGISFLVARKFRTKNKLLGAQNEKILQQKDEMGLMMKEIHHRVKNNLQIICSLIDLQQMKQSDLKGLDEIQSKMKTIALAHELAYEETQMQGVRVSDYLRRMVESSLQTFTTVDNRPDFTVNDCDVTMDISKLIPFALIVNELLFNTIKYVLPVRNNCFISMHCISENGKIRFCYEDNGPGLPEDFDVAKAKTLGMRLIKGFARQMDASMEVTNRPGQALKFCFIWANQ</sequence>
<keyword evidence="4" id="KW-0808">Transferase</keyword>
<evidence type="ECO:0000256" key="2">
    <source>
        <dbReference type="ARBA" id="ARBA00012438"/>
    </source>
</evidence>
<evidence type="ECO:0000256" key="6">
    <source>
        <dbReference type="ARBA" id="ARBA00022777"/>
    </source>
</evidence>
<dbReference type="InterPro" id="IPR036890">
    <property type="entry name" value="HATPase_C_sf"/>
</dbReference>
<dbReference type="GO" id="GO:0004673">
    <property type="term" value="F:protein histidine kinase activity"/>
    <property type="evidence" value="ECO:0007669"/>
    <property type="project" value="UniProtKB-EC"/>
</dbReference>
<dbReference type="EMBL" id="QKTW01000002">
    <property type="protein sequence ID" value="PZF74922.1"/>
    <property type="molecule type" value="Genomic_DNA"/>
</dbReference>
<evidence type="ECO:0000256" key="4">
    <source>
        <dbReference type="ARBA" id="ARBA00022679"/>
    </source>
</evidence>
<keyword evidence="11" id="KW-1185">Reference proteome</keyword>
<dbReference type="Pfam" id="PF07568">
    <property type="entry name" value="HisKA_2"/>
    <property type="match status" value="1"/>
</dbReference>
<dbReference type="OrthoDB" id="1223659at2"/>
<dbReference type="Gene3D" id="1.25.40.10">
    <property type="entry name" value="Tetratricopeptide repeat domain"/>
    <property type="match status" value="1"/>
</dbReference>
<evidence type="ECO:0000256" key="1">
    <source>
        <dbReference type="ARBA" id="ARBA00000085"/>
    </source>
</evidence>
<accession>A0A2W2AMZ1</accession>
<dbReference type="SUPFAM" id="SSF48452">
    <property type="entry name" value="TPR-like"/>
    <property type="match status" value="1"/>
</dbReference>
<evidence type="ECO:0000313" key="11">
    <source>
        <dbReference type="Proteomes" id="UP000248745"/>
    </source>
</evidence>
<evidence type="ECO:0000259" key="9">
    <source>
        <dbReference type="Pfam" id="PF07568"/>
    </source>
</evidence>
<evidence type="ECO:0000313" key="10">
    <source>
        <dbReference type="EMBL" id="PZF74922.1"/>
    </source>
</evidence>
<keyword evidence="8" id="KW-0472">Membrane</keyword>
<comment type="catalytic activity">
    <reaction evidence="1">
        <text>ATP + protein L-histidine = ADP + protein N-phospho-L-histidine.</text>
        <dbReference type="EC" id="2.7.13.3"/>
    </reaction>
</comment>
<keyword evidence="3" id="KW-0597">Phosphoprotein</keyword>
<evidence type="ECO:0000256" key="5">
    <source>
        <dbReference type="ARBA" id="ARBA00022741"/>
    </source>
</evidence>
<organism evidence="10 11">
    <name type="scientific">Taibaiella soli</name>
    <dbReference type="NCBI Taxonomy" id="1649169"/>
    <lineage>
        <taxon>Bacteria</taxon>
        <taxon>Pseudomonadati</taxon>
        <taxon>Bacteroidota</taxon>
        <taxon>Chitinophagia</taxon>
        <taxon>Chitinophagales</taxon>
        <taxon>Chitinophagaceae</taxon>
        <taxon>Taibaiella</taxon>
    </lineage>
</organism>
<dbReference type="InterPro" id="IPR011990">
    <property type="entry name" value="TPR-like_helical_dom_sf"/>
</dbReference>
<proteinExistence type="predicted"/>
<keyword evidence="5" id="KW-0547">Nucleotide-binding</keyword>
<gene>
    <name evidence="10" type="ORF">DN068_01620</name>
</gene>
<keyword evidence="8" id="KW-1133">Transmembrane helix</keyword>
<dbReference type="GO" id="GO:0005524">
    <property type="term" value="F:ATP binding"/>
    <property type="evidence" value="ECO:0007669"/>
    <property type="project" value="UniProtKB-KW"/>
</dbReference>
<protein>
    <recommendedName>
        <fullName evidence="2">histidine kinase</fullName>
        <ecNumber evidence="2">2.7.13.3</ecNumber>
    </recommendedName>
</protein>
<dbReference type="InterPro" id="IPR011495">
    <property type="entry name" value="Sig_transdc_His_kin_sub2_dim/P"/>
</dbReference>
<name>A0A2W2AMZ1_9BACT</name>
<dbReference type="Gene3D" id="3.30.450.20">
    <property type="entry name" value="PAS domain"/>
    <property type="match status" value="1"/>
</dbReference>
<keyword evidence="6" id="KW-0418">Kinase</keyword>
<dbReference type="AlphaFoldDB" id="A0A2W2AMZ1"/>
<dbReference type="RefSeq" id="WP_110997128.1">
    <property type="nucleotide sequence ID" value="NZ_QKTW01000002.1"/>
</dbReference>
<dbReference type="PANTHER" id="PTHR41523:SF8">
    <property type="entry name" value="ETHYLENE RESPONSE SENSOR PROTEIN"/>
    <property type="match status" value="1"/>
</dbReference>